<organism evidence="1 2">
    <name type="scientific">Mycena chlorophos</name>
    <name type="common">Agaric fungus</name>
    <name type="synonym">Agaricus chlorophos</name>
    <dbReference type="NCBI Taxonomy" id="658473"/>
    <lineage>
        <taxon>Eukaryota</taxon>
        <taxon>Fungi</taxon>
        <taxon>Dikarya</taxon>
        <taxon>Basidiomycota</taxon>
        <taxon>Agaricomycotina</taxon>
        <taxon>Agaricomycetes</taxon>
        <taxon>Agaricomycetidae</taxon>
        <taxon>Agaricales</taxon>
        <taxon>Marasmiineae</taxon>
        <taxon>Mycenaceae</taxon>
        <taxon>Mycena</taxon>
    </lineage>
</organism>
<evidence type="ECO:0000313" key="2">
    <source>
        <dbReference type="Proteomes" id="UP000815677"/>
    </source>
</evidence>
<evidence type="ECO:0000313" key="1">
    <source>
        <dbReference type="EMBL" id="GAT46060.1"/>
    </source>
</evidence>
<dbReference type="Proteomes" id="UP000815677">
    <property type="component" value="Unassembled WGS sequence"/>
</dbReference>
<reference evidence="1" key="1">
    <citation type="submission" date="2014-09" db="EMBL/GenBank/DDBJ databases">
        <title>Genome sequence of the luminous mushroom Mycena chlorophos for searching fungal bioluminescence genes.</title>
        <authorList>
            <person name="Tanaka Y."/>
            <person name="Kasuga D."/>
            <person name="Oba Y."/>
            <person name="Hase S."/>
            <person name="Sato K."/>
            <person name="Oba Y."/>
            <person name="Sakakibara Y."/>
        </authorList>
    </citation>
    <scope>NUCLEOTIDE SEQUENCE</scope>
</reference>
<protein>
    <submittedName>
        <fullName evidence="1">Uncharacterized protein</fullName>
    </submittedName>
</protein>
<accession>A0ABQ0L4I4</accession>
<gene>
    <name evidence="1" type="ORF">MCHLO_03602</name>
</gene>
<name>A0ABQ0L4I4_MYCCL</name>
<dbReference type="EMBL" id="DF842131">
    <property type="protein sequence ID" value="GAT46060.1"/>
    <property type="molecule type" value="Genomic_DNA"/>
</dbReference>
<sequence length="134" mass="15001">MSAPTRTTSPFGPIAPSPLSVSRYELPPPPNFPSFTLVLTRAAKPDNEVLTFPWTPIEYVPTRPKPKKVVVVEQLPAPATAPVDAKPNFVKRFLGYIKRFMAALKAKLTLSRCYPKIYRILSQNLRSRPFAAHI</sequence>
<proteinExistence type="predicted"/>
<keyword evidence="2" id="KW-1185">Reference proteome</keyword>